<gene>
    <name evidence="1" type="ORF">J6I44_01650</name>
</gene>
<evidence type="ECO:0000313" key="1">
    <source>
        <dbReference type="EMBL" id="MCW9705535.1"/>
    </source>
</evidence>
<evidence type="ECO:0000313" key="2">
    <source>
        <dbReference type="Proteomes" id="UP001207918"/>
    </source>
</evidence>
<protein>
    <recommendedName>
        <fullName evidence="3">Copper chaperone CopZ</fullName>
    </recommendedName>
</protein>
<evidence type="ECO:0008006" key="3">
    <source>
        <dbReference type="Google" id="ProtNLM"/>
    </source>
</evidence>
<dbReference type="EMBL" id="JAGGJA010000001">
    <property type="protein sequence ID" value="MCW9705535.1"/>
    <property type="molecule type" value="Genomic_DNA"/>
</dbReference>
<dbReference type="Proteomes" id="UP001207918">
    <property type="component" value="Unassembled WGS sequence"/>
</dbReference>
<sequence length="73" mass="8182">MERIGVYQTDVNDLSEADSILDEIRHRLPGSDASFDLDDCDNVLRIEYNAPEADSTKVVSILEDNGYQINPLP</sequence>
<keyword evidence="2" id="KW-1185">Reference proteome</keyword>
<organism evidence="1 2">
    <name type="scientific">Fodinibius salsisoli</name>
    <dbReference type="NCBI Taxonomy" id="2820877"/>
    <lineage>
        <taxon>Bacteria</taxon>
        <taxon>Pseudomonadati</taxon>
        <taxon>Balneolota</taxon>
        <taxon>Balneolia</taxon>
        <taxon>Balneolales</taxon>
        <taxon>Balneolaceae</taxon>
        <taxon>Fodinibius</taxon>
    </lineage>
</organism>
<proteinExistence type="predicted"/>
<comment type="caution">
    <text evidence="1">The sequence shown here is derived from an EMBL/GenBank/DDBJ whole genome shotgun (WGS) entry which is preliminary data.</text>
</comment>
<accession>A0ABT3PI10</accession>
<reference evidence="1 2" key="1">
    <citation type="submission" date="2021-03" db="EMBL/GenBank/DDBJ databases">
        <title>Aliifodinibius sp. nov., a new bacterium isolated from saline soil.</title>
        <authorList>
            <person name="Galisteo C."/>
            <person name="De La Haba R."/>
            <person name="Sanchez-Porro C."/>
            <person name="Ventosa A."/>
        </authorList>
    </citation>
    <scope>NUCLEOTIDE SEQUENCE [LARGE SCALE GENOMIC DNA]</scope>
    <source>
        <strain evidence="1 2">1BSP15-2V2</strain>
    </source>
</reference>
<dbReference type="RefSeq" id="WP_265764199.1">
    <property type="nucleotide sequence ID" value="NZ_JAGGJA010000001.1"/>
</dbReference>
<name>A0ABT3PI10_9BACT</name>